<dbReference type="EMBL" id="LAZR01004546">
    <property type="protein sequence ID" value="KKN07643.1"/>
    <property type="molecule type" value="Genomic_DNA"/>
</dbReference>
<feature type="non-terminal residue" evidence="2">
    <location>
        <position position="222"/>
    </location>
</feature>
<accession>A0A0F9QQW9</accession>
<protein>
    <submittedName>
        <fullName evidence="2">Uncharacterized protein</fullName>
    </submittedName>
</protein>
<organism evidence="2">
    <name type="scientific">marine sediment metagenome</name>
    <dbReference type="NCBI Taxonomy" id="412755"/>
    <lineage>
        <taxon>unclassified sequences</taxon>
        <taxon>metagenomes</taxon>
        <taxon>ecological metagenomes</taxon>
    </lineage>
</organism>
<reference evidence="2" key="1">
    <citation type="journal article" date="2015" name="Nature">
        <title>Complex archaea that bridge the gap between prokaryotes and eukaryotes.</title>
        <authorList>
            <person name="Spang A."/>
            <person name="Saw J.H."/>
            <person name="Jorgensen S.L."/>
            <person name="Zaremba-Niedzwiedzka K."/>
            <person name="Martijn J."/>
            <person name="Lind A.E."/>
            <person name="van Eijk R."/>
            <person name="Schleper C."/>
            <person name="Guy L."/>
            <person name="Ettema T.J."/>
        </authorList>
    </citation>
    <scope>NUCLEOTIDE SEQUENCE</scope>
</reference>
<feature type="compositionally biased region" description="Polar residues" evidence="1">
    <location>
        <begin position="15"/>
        <end position="25"/>
    </location>
</feature>
<feature type="region of interest" description="Disordered" evidence="1">
    <location>
        <begin position="1"/>
        <end position="25"/>
    </location>
</feature>
<evidence type="ECO:0000313" key="2">
    <source>
        <dbReference type="EMBL" id="KKN07643.1"/>
    </source>
</evidence>
<gene>
    <name evidence="2" type="ORF">LCGC14_1064940</name>
</gene>
<evidence type="ECO:0000256" key="1">
    <source>
        <dbReference type="SAM" id="MobiDB-lite"/>
    </source>
</evidence>
<sequence length="222" mass="24801">MTDIMDVTTEPAKPAQTTAPVTEPSQWMPLDDEFRNSAPDNVKDLIAKKGYTHLGQIFDSYSELETFKGVGEHLVIPESEDAEGWENVYKQLGRPETFDKYELTYEGNVEISEELTGQFKQFAHGLGLTQKQFDSIIKFQLDAVGAQTEAFDNQLATTKEENIQALKQKWGEANYEVKVKGARIIADSLGIYQTLEAKGLASDPDIINMLDTIASRTTEDVI</sequence>
<proteinExistence type="predicted"/>
<name>A0A0F9QQW9_9ZZZZ</name>
<comment type="caution">
    <text evidence="2">The sequence shown here is derived from an EMBL/GenBank/DDBJ whole genome shotgun (WGS) entry which is preliminary data.</text>
</comment>
<dbReference type="AlphaFoldDB" id="A0A0F9QQW9"/>